<dbReference type="EMBL" id="BK032572">
    <property type="protein sequence ID" value="DAF48701.1"/>
    <property type="molecule type" value="Genomic_DNA"/>
</dbReference>
<proteinExistence type="predicted"/>
<protein>
    <recommendedName>
        <fullName evidence="2">Scaffold protein</fullName>
    </recommendedName>
</protein>
<dbReference type="Pfam" id="PF06810">
    <property type="entry name" value="Phage_scaffold"/>
    <property type="match status" value="1"/>
</dbReference>
<reference evidence="1" key="1">
    <citation type="journal article" date="2021" name="Proc. Natl. Acad. Sci. U.S.A.">
        <title>A Catalog of Tens of Thousands of Viruses from Human Metagenomes Reveals Hidden Associations with Chronic Diseases.</title>
        <authorList>
            <person name="Tisza M.J."/>
            <person name="Buck C.B."/>
        </authorList>
    </citation>
    <scope>NUCLEOTIDE SEQUENCE</scope>
    <source>
        <strain evidence="1">CtrCv3</strain>
    </source>
</reference>
<accession>A0A8S5SCK2</accession>
<organism evidence="1">
    <name type="scientific">Siphoviridae sp. ctrCv3</name>
    <dbReference type="NCBI Taxonomy" id="2827954"/>
    <lineage>
        <taxon>Viruses</taxon>
        <taxon>Duplodnaviria</taxon>
        <taxon>Heunggongvirae</taxon>
        <taxon>Uroviricota</taxon>
        <taxon>Caudoviricetes</taxon>
    </lineage>
</organism>
<sequence>MALTRKALKAMGLTDEQVDSIVEMHVETTDALKEQRDQFKADAEKLPAVQAELDALKAKGDDGYKSKYEKEHSDFEAYKADVTAKESKAAKEKAVRAYFESKNITGGNLDLAMRGCGEEMAALEMDGDKIKDAASLDALIAGAFKPLVSTTQTQGANTATPPNNNHVTRYTTDEIKKMSAAEINKNWDAVKASLNRKGD</sequence>
<dbReference type="InterPro" id="IPR009636">
    <property type="entry name" value="SCAF"/>
</dbReference>
<name>A0A8S5SCK2_9CAUD</name>
<dbReference type="GO" id="GO:0019069">
    <property type="term" value="P:viral capsid assembly"/>
    <property type="evidence" value="ECO:0007669"/>
    <property type="project" value="InterPro"/>
</dbReference>
<evidence type="ECO:0000313" key="1">
    <source>
        <dbReference type="EMBL" id="DAF48701.1"/>
    </source>
</evidence>
<evidence type="ECO:0008006" key="2">
    <source>
        <dbReference type="Google" id="ProtNLM"/>
    </source>
</evidence>